<evidence type="ECO:0000313" key="4">
    <source>
        <dbReference type="Proteomes" id="UP000003704"/>
    </source>
</evidence>
<dbReference type="STRING" id="1172194.WQQ_16540"/>
<dbReference type="PATRIC" id="fig|1172194.4.peg.1596"/>
<dbReference type="Pfam" id="PF08241">
    <property type="entry name" value="Methyltransf_11"/>
    <property type="match status" value="1"/>
</dbReference>
<name>I7ZIG3_9GAMM</name>
<evidence type="ECO:0000259" key="2">
    <source>
        <dbReference type="Pfam" id="PF08241"/>
    </source>
</evidence>
<accession>I7ZIG3</accession>
<dbReference type="InterPro" id="IPR013216">
    <property type="entry name" value="Methyltransf_11"/>
</dbReference>
<dbReference type="PIRSF" id="PIRSF031679">
    <property type="entry name" value="Mtase_Alr7345_prd"/>
    <property type="match status" value="1"/>
</dbReference>
<dbReference type="RefSeq" id="WP_007184603.1">
    <property type="nucleotide sequence ID" value="NZ_AKGD01000001.1"/>
</dbReference>
<dbReference type="InterPro" id="IPR016980">
    <property type="entry name" value="S-AdoMet-dep_MeTrfase_Alr7345"/>
</dbReference>
<keyword evidence="4" id="KW-1185">Reference proteome</keyword>
<feature type="domain" description="Methyltransferase type 11" evidence="2">
    <location>
        <begin position="143"/>
        <end position="185"/>
    </location>
</feature>
<dbReference type="SUPFAM" id="SSF53335">
    <property type="entry name" value="S-adenosyl-L-methionine-dependent methyltransferases"/>
    <property type="match status" value="1"/>
</dbReference>
<dbReference type="Gene3D" id="3.40.50.150">
    <property type="entry name" value="Vaccinia Virus protein VP39"/>
    <property type="match status" value="1"/>
</dbReference>
<dbReference type="PROSITE" id="PS51257">
    <property type="entry name" value="PROKAR_LIPOPROTEIN"/>
    <property type="match status" value="1"/>
</dbReference>
<dbReference type="GO" id="GO:0008757">
    <property type="term" value="F:S-adenosylmethionine-dependent methyltransferase activity"/>
    <property type="evidence" value="ECO:0007669"/>
    <property type="project" value="InterPro"/>
</dbReference>
<proteinExistence type="predicted"/>
<comment type="caution">
    <text evidence="3">The sequence shown here is derived from an EMBL/GenBank/DDBJ whole genome shotgun (WGS) entry which is preliminary data.</text>
</comment>
<feature type="chain" id="PRO_5003712613" description="Methyltransferase type 11 domain-containing protein" evidence="1">
    <location>
        <begin position="21"/>
        <end position="289"/>
    </location>
</feature>
<protein>
    <recommendedName>
        <fullName evidence="2">Methyltransferase type 11 domain-containing protein</fullName>
    </recommendedName>
</protein>
<dbReference type="EMBL" id="AKGD01000001">
    <property type="protein sequence ID" value="EIT71517.1"/>
    <property type="molecule type" value="Genomic_DNA"/>
</dbReference>
<dbReference type="Proteomes" id="UP000003704">
    <property type="component" value="Unassembled WGS sequence"/>
</dbReference>
<keyword evidence="1" id="KW-0732">Signal</keyword>
<dbReference type="OrthoDB" id="9801692at2"/>
<gene>
    <name evidence="3" type="ORF">WQQ_16540</name>
</gene>
<feature type="signal peptide" evidence="1">
    <location>
        <begin position="1"/>
        <end position="20"/>
    </location>
</feature>
<dbReference type="AlphaFoldDB" id="I7ZIG3"/>
<organism evidence="3 4">
    <name type="scientific">Hydrocarboniphaga effusa AP103</name>
    <dbReference type="NCBI Taxonomy" id="1172194"/>
    <lineage>
        <taxon>Bacteria</taxon>
        <taxon>Pseudomonadati</taxon>
        <taxon>Pseudomonadota</taxon>
        <taxon>Gammaproteobacteria</taxon>
        <taxon>Nevskiales</taxon>
        <taxon>Nevskiaceae</taxon>
        <taxon>Hydrocarboniphaga</taxon>
    </lineage>
</organism>
<sequence>MRSLVSVAVVATALLLGSCAQEPAPRQFQPPVITLEQAIAAPYREQNRPRDRYRHPLETLQFFGIESDMTVVEIWPGGGWYSEILAPFLAARGRYIAAQFPDTPSAPDYQKQTLAAYRKAIAAHPELYSRVTVSAIGAPNFWQPAPPNSADLVLSFRNVHNWLQNDTEREMFAAFYRTLKPGGVLGVVEHRAVADEIPRSQIVRTGYVPQDYVIELATAAGFAYVGWEEINANPKDTKNYPAGVWTLPPTLRLGQTNRDQYLAIGESDRMTLKFVKPDPNAPAPMPSDR</sequence>
<evidence type="ECO:0000256" key="1">
    <source>
        <dbReference type="SAM" id="SignalP"/>
    </source>
</evidence>
<dbReference type="InterPro" id="IPR029063">
    <property type="entry name" value="SAM-dependent_MTases_sf"/>
</dbReference>
<evidence type="ECO:0000313" key="3">
    <source>
        <dbReference type="EMBL" id="EIT71517.1"/>
    </source>
</evidence>
<reference evidence="3 4" key="1">
    <citation type="journal article" date="2012" name="J. Bacteriol.">
        <title>Genome Sequence of n-Alkane-Degrading Hydrocarboniphaga effusa Strain AP103T (ATCC BAA-332T).</title>
        <authorList>
            <person name="Chang H.K."/>
            <person name="Zylstra G.J."/>
            <person name="Chae J.C."/>
        </authorList>
    </citation>
    <scope>NUCLEOTIDE SEQUENCE [LARGE SCALE GENOMIC DNA]</scope>
    <source>
        <strain evidence="3 4">AP103</strain>
    </source>
</reference>